<dbReference type="InterPro" id="IPR023576">
    <property type="entry name" value="UbiE/COQ5_MeTrFase_CS"/>
</dbReference>
<dbReference type="Gene3D" id="3.40.50.150">
    <property type="entry name" value="Vaccinia Virus protein VP39"/>
    <property type="match status" value="1"/>
</dbReference>
<dbReference type="EMBL" id="QGDQ01000003">
    <property type="protein sequence ID" value="PWJ55508.1"/>
    <property type="molecule type" value="Genomic_DNA"/>
</dbReference>
<reference evidence="5 6" key="1">
    <citation type="submission" date="2018-03" db="EMBL/GenBank/DDBJ databases">
        <title>Genomic Encyclopedia of Archaeal and Bacterial Type Strains, Phase II (KMG-II): from individual species to whole genera.</title>
        <authorList>
            <person name="Goeker M."/>
        </authorList>
    </citation>
    <scope>NUCLEOTIDE SEQUENCE [LARGE SCALE GENOMIC DNA]</scope>
    <source>
        <strain evidence="5 6">DSM 44889</strain>
    </source>
</reference>
<dbReference type="PROSITE" id="PS51608">
    <property type="entry name" value="SAM_MT_UBIE"/>
    <property type="match status" value="1"/>
</dbReference>
<dbReference type="PANTHER" id="PTHR43591">
    <property type="entry name" value="METHYLTRANSFERASE"/>
    <property type="match status" value="1"/>
</dbReference>
<evidence type="ECO:0000256" key="3">
    <source>
        <dbReference type="ARBA" id="ARBA00022691"/>
    </source>
</evidence>
<dbReference type="PROSITE" id="PS01184">
    <property type="entry name" value="UBIE_2"/>
    <property type="match status" value="1"/>
</dbReference>
<comment type="function">
    <text evidence="4">Methyltransferase required for the conversion of demethylmenaquinol (DMKH2) to menaquinol (MKH2).</text>
</comment>
<dbReference type="GO" id="GO:0032259">
    <property type="term" value="P:methylation"/>
    <property type="evidence" value="ECO:0007669"/>
    <property type="project" value="UniProtKB-KW"/>
</dbReference>
<feature type="binding site" evidence="4">
    <location>
        <position position="80"/>
    </location>
    <ligand>
        <name>S-adenosyl-L-methionine</name>
        <dbReference type="ChEBI" id="CHEBI:59789"/>
    </ligand>
</feature>
<evidence type="ECO:0000313" key="6">
    <source>
        <dbReference type="Proteomes" id="UP000245469"/>
    </source>
</evidence>
<dbReference type="SUPFAM" id="SSF53335">
    <property type="entry name" value="S-adenosyl-L-methionine-dependent methyltransferases"/>
    <property type="match status" value="1"/>
</dbReference>
<comment type="catalytic activity">
    <reaction evidence="4">
        <text>a 2-demethylmenaquinol + S-adenosyl-L-methionine = a menaquinol + S-adenosyl-L-homocysteine + H(+)</text>
        <dbReference type="Rhea" id="RHEA:42640"/>
        <dbReference type="Rhea" id="RHEA-COMP:9539"/>
        <dbReference type="Rhea" id="RHEA-COMP:9563"/>
        <dbReference type="ChEBI" id="CHEBI:15378"/>
        <dbReference type="ChEBI" id="CHEBI:18151"/>
        <dbReference type="ChEBI" id="CHEBI:55437"/>
        <dbReference type="ChEBI" id="CHEBI:57856"/>
        <dbReference type="ChEBI" id="CHEBI:59789"/>
        <dbReference type="EC" id="2.1.1.163"/>
    </reaction>
</comment>
<protein>
    <recommendedName>
        <fullName evidence="4">Demethylmenaquinone methyltransferase</fullName>
        <ecNumber evidence="4">2.1.1.163</ecNumber>
    </recommendedName>
</protein>
<evidence type="ECO:0000256" key="4">
    <source>
        <dbReference type="HAMAP-Rule" id="MF_01813"/>
    </source>
</evidence>
<evidence type="ECO:0000256" key="2">
    <source>
        <dbReference type="ARBA" id="ARBA00022679"/>
    </source>
</evidence>
<dbReference type="Proteomes" id="UP000245469">
    <property type="component" value="Unassembled WGS sequence"/>
</dbReference>
<dbReference type="PROSITE" id="PS01183">
    <property type="entry name" value="UBIE_1"/>
    <property type="match status" value="1"/>
</dbReference>
<dbReference type="AlphaFoldDB" id="A0A316AE03"/>
<dbReference type="EC" id="2.1.1.163" evidence="4"/>
<dbReference type="InterPro" id="IPR029063">
    <property type="entry name" value="SAM-dependent_MTases_sf"/>
</dbReference>
<accession>A0A316AE03</accession>
<dbReference type="CDD" id="cd02440">
    <property type="entry name" value="AdoMet_MTases"/>
    <property type="match status" value="1"/>
</dbReference>
<feature type="binding site" evidence="4">
    <location>
        <position position="119"/>
    </location>
    <ligand>
        <name>S-adenosyl-L-methionine</name>
        <dbReference type="ChEBI" id="CHEBI:59789"/>
    </ligand>
</feature>
<keyword evidence="4" id="KW-0474">Menaquinone biosynthesis</keyword>
<name>A0A316AE03_9ACTN</name>
<feature type="binding site" evidence="4">
    <location>
        <position position="62"/>
    </location>
    <ligand>
        <name>S-adenosyl-L-methionine</name>
        <dbReference type="ChEBI" id="CHEBI:59789"/>
    </ligand>
</feature>
<keyword evidence="6" id="KW-1185">Reference proteome</keyword>
<sequence>MTRADLAKAPHEVAAMFDGVASRYDLTNSVLSLRQDRSWRRAVVKALDLRPGEKVLDLAAGTGTSTEPFAALGARPVACDFSRGMLAVGARRRPDLSFVAGDATRLPFADASFDAVTISFGLRNVVEPQAALAEMLRVTRPGGRLVVCEFSHPTWAPFRTVYTEYLMRALPAIARRTASNPDAYVYLAESIRAWPDQAGLARWVQDAGWTGVAWKDLTGGIVALHRATRP</sequence>
<dbReference type="NCBIfam" id="NF001241">
    <property type="entry name" value="PRK00216.1-2"/>
    <property type="match status" value="1"/>
</dbReference>
<feature type="binding site" evidence="4">
    <location>
        <begin position="102"/>
        <end position="103"/>
    </location>
    <ligand>
        <name>S-adenosyl-L-methionine</name>
        <dbReference type="ChEBI" id="CHEBI:59789"/>
    </ligand>
</feature>
<dbReference type="RefSeq" id="WP_109773121.1">
    <property type="nucleotide sequence ID" value="NZ_QGDQ01000003.1"/>
</dbReference>
<evidence type="ECO:0000313" key="5">
    <source>
        <dbReference type="EMBL" id="PWJ55508.1"/>
    </source>
</evidence>
<dbReference type="PANTHER" id="PTHR43591:SF24">
    <property type="entry name" value="2-METHOXY-6-POLYPRENYL-1,4-BENZOQUINOL METHYLASE, MITOCHONDRIAL"/>
    <property type="match status" value="1"/>
</dbReference>
<keyword evidence="2 4" id="KW-0808">Transferase</keyword>
<dbReference type="OrthoDB" id="9808140at2"/>
<dbReference type="HAMAP" id="MF_01813">
    <property type="entry name" value="MenG_UbiE_methyltr"/>
    <property type="match status" value="1"/>
</dbReference>
<dbReference type="Pfam" id="PF01209">
    <property type="entry name" value="Ubie_methyltran"/>
    <property type="match status" value="1"/>
</dbReference>
<dbReference type="NCBIfam" id="TIGR01934">
    <property type="entry name" value="MenG_MenH_UbiE"/>
    <property type="match status" value="1"/>
</dbReference>
<keyword evidence="3 4" id="KW-0949">S-adenosyl-L-methionine</keyword>
<comment type="pathway">
    <text evidence="4">Quinol/quinone metabolism; menaquinone biosynthesis; menaquinol from 1,4-dihydroxy-2-naphthoate: step 2/2.</text>
</comment>
<dbReference type="InterPro" id="IPR004033">
    <property type="entry name" value="UbiE/COQ5_MeTrFase"/>
</dbReference>
<gene>
    <name evidence="4" type="primary">menG</name>
    <name evidence="5" type="ORF">BXY45_103183</name>
</gene>
<keyword evidence="1 4" id="KW-0489">Methyltransferase</keyword>
<proteinExistence type="inferred from homology"/>
<organism evidence="5 6">
    <name type="scientific">Quadrisphaera granulorum</name>
    <dbReference type="NCBI Taxonomy" id="317664"/>
    <lineage>
        <taxon>Bacteria</taxon>
        <taxon>Bacillati</taxon>
        <taxon>Actinomycetota</taxon>
        <taxon>Actinomycetes</taxon>
        <taxon>Kineosporiales</taxon>
        <taxon>Kineosporiaceae</taxon>
        <taxon>Quadrisphaera</taxon>
    </lineage>
</organism>
<dbReference type="UniPathway" id="UPA00079">
    <property type="reaction ID" value="UER00169"/>
</dbReference>
<comment type="caution">
    <text evidence="5">The sequence shown here is derived from an EMBL/GenBank/DDBJ whole genome shotgun (WGS) entry which is preliminary data.</text>
</comment>
<comment type="similarity">
    <text evidence="4">Belongs to the class I-like SAM-binding methyltransferase superfamily. MenG/UbiE family.</text>
</comment>
<dbReference type="GO" id="GO:0043770">
    <property type="term" value="F:demethylmenaquinone methyltransferase activity"/>
    <property type="evidence" value="ECO:0007669"/>
    <property type="project" value="UniProtKB-UniRule"/>
</dbReference>
<dbReference type="GO" id="GO:0009234">
    <property type="term" value="P:menaquinone biosynthetic process"/>
    <property type="evidence" value="ECO:0007669"/>
    <property type="project" value="UniProtKB-UniRule"/>
</dbReference>
<evidence type="ECO:0000256" key="1">
    <source>
        <dbReference type="ARBA" id="ARBA00022603"/>
    </source>
</evidence>